<dbReference type="OMA" id="RWLKGWE"/>
<organism evidence="6 7">
    <name type="scientific">Lachancea fermentati</name>
    <name type="common">Zygosaccharomyces fermentati</name>
    <dbReference type="NCBI Taxonomy" id="4955"/>
    <lineage>
        <taxon>Eukaryota</taxon>
        <taxon>Fungi</taxon>
        <taxon>Dikarya</taxon>
        <taxon>Ascomycota</taxon>
        <taxon>Saccharomycotina</taxon>
        <taxon>Saccharomycetes</taxon>
        <taxon>Saccharomycetales</taxon>
        <taxon>Saccharomycetaceae</taxon>
        <taxon>Lachancea</taxon>
    </lineage>
</organism>
<feature type="compositionally biased region" description="Polar residues" evidence="4">
    <location>
        <begin position="621"/>
        <end position="639"/>
    </location>
</feature>
<dbReference type="InterPro" id="IPR003959">
    <property type="entry name" value="ATPase_AAA_core"/>
</dbReference>
<dbReference type="AlphaFoldDB" id="A0A1G4MFI0"/>
<keyword evidence="2" id="KW-0547">Nucleotide-binding</keyword>
<dbReference type="OrthoDB" id="2195431at2759"/>
<dbReference type="CDD" id="cd00009">
    <property type="entry name" value="AAA"/>
    <property type="match status" value="1"/>
</dbReference>
<dbReference type="Proteomes" id="UP000190831">
    <property type="component" value="Chromosome F"/>
</dbReference>
<evidence type="ECO:0000313" key="7">
    <source>
        <dbReference type="Proteomes" id="UP000190831"/>
    </source>
</evidence>
<dbReference type="GO" id="GO:0005634">
    <property type="term" value="C:nucleus"/>
    <property type="evidence" value="ECO:0007669"/>
    <property type="project" value="TreeGrafter"/>
</dbReference>
<sequence>MSFPPAPQFGDSILFAKPSVSEKSFTTSQGKVIKLRRKTRRDDVAVTWKHDESYGIDINKLLDLVEASKDQKSVISRPGSKQRHQSILWTEKWRPKTFFDLVGNERTNRRVLKWLRQWSPLVFGETLPKAPSTNWHSKNDTISEDPLLRPNKRILLINGPPGIGKTSVAHIVAKQAGYSVVEINASDERAGPRVRDKVYNALFNHTFDNKPVCLIADEIDGSVENGFVKVLIDIVNHDYKATQRLISEGSLKGKRKGRKKSFNLLTRPIITVCNNIYVSALDKLKPHCEIVTFNRPVENALLDRLEQVCRKENLRLDKKALKEITELAQGDIRNCLNSLQFLASNDCSDPSFTSDKDDQSKDTSLSWYRICNKIFKRDPHVDTRHQFKSLLRHVEANSNFEKIIQGCFTLYPDVKYSDNGVNKPSMLSDWLYFNDRMFNSLFEHNGDLIRYSAVVPMVFFQHFSDIANKEDLRIKTNDYELRERQKSIADLLKLICARIPIGARVYMDRESLIQEILPLLDYIIAPDIGKIRNIQLKQTILNSVVAAIEGLGLGFGETNEAEVANVICIDPPFHKISILDEKRLKEVIIKRPALLNLILAKVQESKVKKRTVSRVLKENENASVANKRQKTSKGSNSNPIEFFKSQYGTMQKKPDNQSVEEANADNTSENVRIWVQYNEGFSNAVRKNVTWSSLWQ</sequence>
<dbReference type="Pfam" id="PF00004">
    <property type="entry name" value="AAA"/>
    <property type="match status" value="1"/>
</dbReference>
<dbReference type="CDD" id="cd18140">
    <property type="entry name" value="HLD_clamp_RFC"/>
    <property type="match status" value="1"/>
</dbReference>
<dbReference type="PANTHER" id="PTHR23389">
    <property type="entry name" value="CHROMOSOME TRANSMISSION FIDELITY FACTOR 18"/>
    <property type="match status" value="1"/>
</dbReference>
<dbReference type="GO" id="GO:0006260">
    <property type="term" value="P:DNA replication"/>
    <property type="evidence" value="ECO:0007669"/>
    <property type="project" value="UniProtKB-KW"/>
</dbReference>
<evidence type="ECO:0000256" key="2">
    <source>
        <dbReference type="ARBA" id="ARBA00022741"/>
    </source>
</evidence>
<dbReference type="InterPro" id="IPR027417">
    <property type="entry name" value="P-loop_NTPase"/>
</dbReference>
<dbReference type="GO" id="GO:0003677">
    <property type="term" value="F:DNA binding"/>
    <property type="evidence" value="ECO:0007669"/>
    <property type="project" value="TreeGrafter"/>
</dbReference>
<evidence type="ECO:0000256" key="1">
    <source>
        <dbReference type="ARBA" id="ARBA00022705"/>
    </source>
</evidence>
<evidence type="ECO:0000259" key="5">
    <source>
        <dbReference type="SMART" id="SM00382"/>
    </source>
</evidence>
<dbReference type="GO" id="GO:0005524">
    <property type="term" value="F:ATP binding"/>
    <property type="evidence" value="ECO:0007669"/>
    <property type="project" value="UniProtKB-KW"/>
</dbReference>
<keyword evidence="1" id="KW-0235">DNA replication</keyword>
<dbReference type="GO" id="GO:0016887">
    <property type="term" value="F:ATP hydrolysis activity"/>
    <property type="evidence" value="ECO:0007669"/>
    <property type="project" value="InterPro"/>
</dbReference>
<protein>
    <submittedName>
        <fullName evidence="6">LAFE_0F07822g1_1</fullName>
    </submittedName>
</protein>
<dbReference type="SUPFAM" id="SSF52540">
    <property type="entry name" value="P-loop containing nucleoside triphosphate hydrolases"/>
    <property type="match status" value="1"/>
</dbReference>
<name>A0A1G4MFI0_LACFM</name>
<feature type="domain" description="AAA+ ATPase" evidence="5">
    <location>
        <begin position="151"/>
        <end position="296"/>
    </location>
</feature>
<keyword evidence="7" id="KW-1185">Reference proteome</keyword>
<dbReference type="EMBL" id="LT598490">
    <property type="protein sequence ID" value="SCW02501.1"/>
    <property type="molecule type" value="Genomic_DNA"/>
</dbReference>
<dbReference type="Gene3D" id="1.10.8.60">
    <property type="match status" value="1"/>
</dbReference>
<accession>A0A1G4MFI0</accession>
<proteinExistence type="predicted"/>
<dbReference type="SMART" id="SM00382">
    <property type="entry name" value="AAA"/>
    <property type="match status" value="1"/>
</dbReference>
<evidence type="ECO:0000256" key="4">
    <source>
        <dbReference type="SAM" id="MobiDB-lite"/>
    </source>
</evidence>
<evidence type="ECO:0000256" key="3">
    <source>
        <dbReference type="ARBA" id="ARBA00022840"/>
    </source>
</evidence>
<gene>
    <name evidence="6" type="ORF">LAFE_0F07822G</name>
</gene>
<dbReference type="PANTHER" id="PTHR23389:SF3">
    <property type="entry name" value="CHROMOSOME TRANSMISSION FIDELITY PROTEIN 18 HOMOLOG"/>
    <property type="match status" value="1"/>
</dbReference>
<dbReference type="InterPro" id="IPR047854">
    <property type="entry name" value="RFC_lid"/>
</dbReference>
<reference evidence="7" key="1">
    <citation type="submission" date="2016-03" db="EMBL/GenBank/DDBJ databases">
        <authorList>
            <person name="Devillers H."/>
        </authorList>
    </citation>
    <scope>NUCLEOTIDE SEQUENCE [LARGE SCALE GENOMIC DNA]</scope>
</reference>
<dbReference type="STRING" id="4955.A0A1G4MFI0"/>
<feature type="region of interest" description="Disordered" evidence="4">
    <location>
        <begin position="618"/>
        <end position="640"/>
    </location>
</feature>
<dbReference type="Gene3D" id="3.40.50.300">
    <property type="entry name" value="P-loop containing nucleotide triphosphate hydrolases"/>
    <property type="match status" value="1"/>
</dbReference>
<dbReference type="InterPro" id="IPR003593">
    <property type="entry name" value="AAA+_ATPase"/>
</dbReference>
<evidence type="ECO:0000313" key="6">
    <source>
        <dbReference type="EMBL" id="SCW02501.1"/>
    </source>
</evidence>
<keyword evidence="3" id="KW-0067">ATP-binding</keyword>